<gene>
    <name evidence="2" type="ORF">SAMN02745206_01017</name>
</gene>
<organism evidence="2 3">
    <name type="scientific">Desulfacinum infernum DSM 9756</name>
    <dbReference type="NCBI Taxonomy" id="1121391"/>
    <lineage>
        <taxon>Bacteria</taxon>
        <taxon>Pseudomonadati</taxon>
        <taxon>Thermodesulfobacteriota</taxon>
        <taxon>Syntrophobacteria</taxon>
        <taxon>Syntrophobacterales</taxon>
        <taxon>Syntrophobacteraceae</taxon>
        <taxon>Desulfacinum</taxon>
    </lineage>
</organism>
<dbReference type="Proteomes" id="UP000184076">
    <property type="component" value="Unassembled WGS sequence"/>
</dbReference>
<proteinExistence type="predicted"/>
<feature type="region of interest" description="Disordered" evidence="1">
    <location>
        <begin position="1"/>
        <end position="27"/>
    </location>
</feature>
<name>A0A1M4X913_9BACT</name>
<feature type="compositionally biased region" description="Basic and acidic residues" evidence="1">
    <location>
        <begin position="1"/>
        <end position="20"/>
    </location>
</feature>
<dbReference type="AlphaFoldDB" id="A0A1M4X913"/>
<sequence>MEKDVRFDPGEAPRSGEVKRQGIPRKRRRPERYVCSTCGTDQPFCWTCPCGFMICSDCMEENFWGMTCNGITWTCPDCGSIRGFGNQ</sequence>
<evidence type="ECO:0000256" key="1">
    <source>
        <dbReference type="SAM" id="MobiDB-lite"/>
    </source>
</evidence>
<accession>A0A1M4X913</accession>
<reference evidence="3" key="1">
    <citation type="submission" date="2016-11" db="EMBL/GenBank/DDBJ databases">
        <authorList>
            <person name="Varghese N."/>
            <person name="Submissions S."/>
        </authorList>
    </citation>
    <scope>NUCLEOTIDE SEQUENCE [LARGE SCALE GENOMIC DNA]</scope>
    <source>
        <strain evidence="3">DSM 9756</strain>
    </source>
</reference>
<dbReference type="RefSeq" id="WP_218588368.1">
    <property type="nucleotide sequence ID" value="NZ_FQVB01000008.1"/>
</dbReference>
<evidence type="ECO:0000313" key="3">
    <source>
        <dbReference type="Proteomes" id="UP000184076"/>
    </source>
</evidence>
<dbReference type="EMBL" id="FQVB01000008">
    <property type="protein sequence ID" value="SHE89953.1"/>
    <property type="molecule type" value="Genomic_DNA"/>
</dbReference>
<keyword evidence="3" id="KW-1185">Reference proteome</keyword>
<dbReference type="STRING" id="1121391.SAMN02745206_01017"/>
<evidence type="ECO:0000313" key="2">
    <source>
        <dbReference type="EMBL" id="SHE89953.1"/>
    </source>
</evidence>
<protein>
    <submittedName>
        <fullName evidence="2">Uncharacterized protein</fullName>
    </submittedName>
</protein>